<dbReference type="EMBL" id="JBHSAT010000022">
    <property type="protein sequence ID" value="MFC3878105.1"/>
    <property type="molecule type" value="Genomic_DNA"/>
</dbReference>
<dbReference type="RefSeq" id="WP_386101799.1">
    <property type="nucleotide sequence ID" value="NZ_JBHSAT010000022.1"/>
</dbReference>
<feature type="chain" id="PRO_5046123797" description="MORN repeat protein" evidence="1">
    <location>
        <begin position="22"/>
        <end position="226"/>
    </location>
</feature>
<evidence type="ECO:0000256" key="1">
    <source>
        <dbReference type="SAM" id="SignalP"/>
    </source>
</evidence>
<reference evidence="3" key="1">
    <citation type="journal article" date="2019" name="Int. J. Syst. Evol. Microbiol.">
        <title>The Global Catalogue of Microorganisms (GCM) 10K type strain sequencing project: providing services to taxonomists for standard genome sequencing and annotation.</title>
        <authorList>
            <consortium name="The Broad Institute Genomics Platform"/>
            <consortium name="The Broad Institute Genome Sequencing Center for Infectious Disease"/>
            <person name="Wu L."/>
            <person name="Ma J."/>
        </authorList>
    </citation>
    <scope>NUCLEOTIDE SEQUENCE [LARGE SCALE GENOMIC DNA]</scope>
    <source>
        <strain evidence="3">CECT 8979</strain>
    </source>
</reference>
<evidence type="ECO:0008006" key="4">
    <source>
        <dbReference type="Google" id="ProtNLM"/>
    </source>
</evidence>
<proteinExistence type="predicted"/>
<accession>A0ABV8AK58</accession>
<organism evidence="2 3">
    <name type="scientific">Winogradskyella maritima</name>
    <dbReference type="NCBI Taxonomy" id="1517766"/>
    <lineage>
        <taxon>Bacteria</taxon>
        <taxon>Pseudomonadati</taxon>
        <taxon>Bacteroidota</taxon>
        <taxon>Flavobacteriia</taxon>
        <taxon>Flavobacteriales</taxon>
        <taxon>Flavobacteriaceae</taxon>
        <taxon>Winogradskyella</taxon>
    </lineage>
</organism>
<evidence type="ECO:0000313" key="2">
    <source>
        <dbReference type="EMBL" id="MFC3878105.1"/>
    </source>
</evidence>
<gene>
    <name evidence="2" type="ORF">ACFOSX_12775</name>
</gene>
<keyword evidence="1" id="KW-0732">Signal</keyword>
<dbReference type="Proteomes" id="UP001595812">
    <property type="component" value="Unassembled WGS sequence"/>
</dbReference>
<sequence>MKKIVLLFTAMLITLTSVAGAEKTSATLKKDLDLTSRYRYTQPVTFVERGVEFLIFADGSFDFNTDLIYNSPRRSTGLYFLRNTRRSQVNVTLGAPGHVNSHFGSRGVLITHDRLGRVRRVGNFFVNYDRWGRVSRIGNVYMSYRHGYLRQVGGLTLQYNRRGRLIHTRGFVNFNNQHCNIQLQNGWDDDDRFDDDRDDNFYYFKQDGKVKKHKKLKQRRFKRDDD</sequence>
<feature type="signal peptide" evidence="1">
    <location>
        <begin position="1"/>
        <end position="21"/>
    </location>
</feature>
<keyword evidence="3" id="KW-1185">Reference proteome</keyword>
<comment type="caution">
    <text evidence="2">The sequence shown here is derived from an EMBL/GenBank/DDBJ whole genome shotgun (WGS) entry which is preliminary data.</text>
</comment>
<protein>
    <recommendedName>
        <fullName evidence="4">MORN repeat protein</fullName>
    </recommendedName>
</protein>
<name>A0ABV8AK58_9FLAO</name>
<evidence type="ECO:0000313" key="3">
    <source>
        <dbReference type="Proteomes" id="UP001595812"/>
    </source>
</evidence>